<dbReference type="EMBL" id="BAABME010001276">
    <property type="protein sequence ID" value="GAA0148659.1"/>
    <property type="molecule type" value="Genomic_DNA"/>
</dbReference>
<evidence type="ECO:0000313" key="9">
    <source>
        <dbReference type="EMBL" id="GAA0148659.1"/>
    </source>
</evidence>
<dbReference type="PROSITE" id="PS50071">
    <property type="entry name" value="HOMEOBOX_2"/>
    <property type="match status" value="1"/>
</dbReference>
<sequence length="341" mass="37894">MNSEDDKVLTDKNKKKTFKTPSQLEALEQFYDEHKYPSEFMKLQLAEKIGLTEKQVSSWFCHRRLKDKRLLNGEMYANGRQDRSSGVVQDSCGSTKQGQNKTQDPIEVQSNRFNSQLLSAAGLMLEHGSNRAGNYSIMDDTSSGSSSAPHNVYSKVGGVYREVSKSSAQNVVNYVNAGKSRSGPSGYLKVKGCLENPAVTAVKLQLGAHYRDDGPPLGIEFDPLPPGAFEPSNLQPENSLNSSETYSAEECVRGVSPVAQELNQECISKPYHIEEDNLLHLTGGSRVHKQRPSSEFPLSEKRPVDMHEDSPPDMAIYDRRHKYESRPKTSDGGSFFKGLLQ</sequence>
<evidence type="ECO:0000256" key="5">
    <source>
        <dbReference type="PROSITE-ProRule" id="PRU00108"/>
    </source>
</evidence>
<evidence type="ECO:0000256" key="4">
    <source>
        <dbReference type="ARBA" id="ARBA00023242"/>
    </source>
</evidence>
<accession>A0AAV3PAK4</accession>
<dbReference type="GO" id="GO:0000981">
    <property type="term" value="F:DNA-binding transcription factor activity, RNA polymerase II-specific"/>
    <property type="evidence" value="ECO:0007669"/>
    <property type="project" value="InterPro"/>
</dbReference>
<keyword evidence="3 5" id="KW-0371">Homeobox</keyword>
<dbReference type="SUPFAM" id="SSF46689">
    <property type="entry name" value="Homeodomain-like"/>
    <property type="match status" value="1"/>
</dbReference>
<dbReference type="SMART" id="SM00389">
    <property type="entry name" value="HOX"/>
    <property type="match status" value="1"/>
</dbReference>
<evidence type="ECO:0000259" key="8">
    <source>
        <dbReference type="PROSITE" id="PS50071"/>
    </source>
</evidence>
<feature type="compositionally biased region" description="Polar residues" evidence="7">
    <location>
        <begin position="84"/>
        <end position="104"/>
    </location>
</feature>
<name>A0AAV3PAK4_LITER</name>
<feature type="region of interest" description="Disordered" evidence="7">
    <location>
        <begin position="283"/>
        <end position="341"/>
    </location>
</feature>
<dbReference type="InterPro" id="IPR009057">
    <property type="entry name" value="Homeodomain-like_sf"/>
</dbReference>
<dbReference type="PROSITE" id="PS00027">
    <property type="entry name" value="HOMEOBOX_1"/>
    <property type="match status" value="1"/>
</dbReference>
<evidence type="ECO:0000256" key="3">
    <source>
        <dbReference type="ARBA" id="ARBA00023155"/>
    </source>
</evidence>
<keyword evidence="10" id="KW-1185">Reference proteome</keyword>
<organism evidence="9 10">
    <name type="scientific">Lithospermum erythrorhizon</name>
    <name type="common">Purple gromwell</name>
    <name type="synonym">Lithospermum officinale var. erythrorhizon</name>
    <dbReference type="NCBI Taxonomy" id="34254"/>
    <lineage>
        <taxon>Eukaryota</taxon>
        <taxon>Viridiplantae</taxon>
        <taxon>Streptophyta</taxon>
        <taxon>Embryophyta</taxon>
        <taxon>Tracheophyta</taxon>
        <taxon>Spermatophyta</taxon>
        <taxon>Magnoliopsida</taxon>
        <taxon>eudicotyledons</taxon>
        <taxon>Gunneridae</taxon>
        <taxon>Pentapetalae</taxon>
        <taxon>asterids</taxon>
        <taxon>lamiids</taxon>
        <taxon>Boraginales</taxon>
        <taxon>Boraginaceae</taxon>
        <taxon>Boraginoideae</taxon>
        <taxon>Lithospermeae</taxon>
        <taxon>Lithospermum</taxon>
    </lineage>
</organism>
<evidence type="ECO:0000256" key="7">
    <source>
        <dbReference type="SAM" id="MobiDB-lite"/>
    </source>
</evidence>
<keyword evidence="4 5" id="KW-0539">Nucleus</keyword>
<dbReference type="Proteomes" id="UP001454036">
    <property type="component" value="Unassembled WGS sequence"/>
</dbReference>
<dbReference type="AlphaFoldDB" id="A0AAV3PAK4"/>
<dbReference type="Pfam" id="PF00046">
    <property type="entry name" value="Homeodomain"/>
    <property type="match status" value="1"/>
</dbReference>
<evidence type="ECO:0000256" key="6">
    <source>
        <dbReference type="RuleBase" id="RU000682"/>
    </source>
</evidence>
<dbReference type="PANTHER" id="PTHR47713:SF2">
    <property type="entry name" value="HOMEODOMAIN-LIKE SUPERFAMILY PROTEIN"/>
    <property type="match status" value="1"/>
</dbReference>
<evidence type="ECO:0000313" key="10">
    <source>
        <dbReference type="Proteomes" id="UP001454036"/>
    </source>
</evidence>
<dbReference type="GO" id="GO:0003677">
    <property type="term" value="F:DNA binding"/>
    <property type="evidence" value="ECO:0007669"/>
    <property type="project" value="UniProtKB-UniRule"/>
</dbReference>
<feature type="DNA-binding region" description="Homeobox" evidence="5">
    <location>
        <begin position="12"/>
        <end position="71"/>
    </location>
</feature>
<dbReference type="GO" id="GO:0005634">
    <property type="term" value="C:nucleus"/>
    <property type="evidence" value="ECO:0007669"/>
    <property type="project" value="UniProtKB-SubCell"/>
</dbReference>
<protein>
    <recommendedName>
        <fullName evidence="8">Homeobox domain-containing protein</fullName>
    </recommendedName>
</protein>
<dbReference type="CDD" id="cd00086">
    <property type="entry name" value="homeodomain"/>
    <property type="match status" value="1"/>
</dbReference>
<feature type="region of interest" description="Disordered" evidence="7">
    <location>
        <begin position="77"/>
        <end position="104"/>
    </location>
</feature>
<gene>
    <name evidence="9" type="ORF">LIER_08041</name>
</gene>
<feature type="domain" description="Homeobox" evidence="8">
    <location>
        <begin position="10"/>
        <end position="70"/>
    </location>
</feature>
<dbReference type="PANTHER" id="PTHR47713">
    <property type="entry name" value="HOMEODOMAIN-LIKE SUPERFAMILY PROTEIN"/>
    <property type="match status" value="1"/>
</dbReference>
<feature type="compositionally biased region" description="Basic and acidic residues" evidence="7">
    <location>
        <begin position="298"/>
        <end position="310"/>
    </location>
</feature>
<comment type="caution">
    <text evidence="9">The sequence shown here is derived from an EMBL/GenBank/DDBJ whole genome shotgun (WGS) entry which is preliminary data.</text>
</comment>
<evidence type="ECO:0000256" key="2">
    <source>
        <dbReference type="ARBA" id="ARBA00023125"/>
    </source>
</evidence>
<proteinExistence type="predicted"/>
<evidence type="ECO:0000256" key="1">
    <source>
        <dbReference type="ARBA" id="ARBA00004123"/>
    </source>
</evidence>
<keyword evidence="2 5" id="KW-0238">DNA-binding</keyword>
<reference evidence="9 10" key="1">
    <citation type="submission" date="2024-01" db="EMBL/GenBank/DDBJ databases">
        <title>The complete chloroplast genome sequence of Lithospermum erythrorhizon: insights into the phylogenetic relationship among Boraginaceae species and the maternal lineages of purple gromwells.</title>
        <authorList>
            <person name="Okada T."/>
            <person name="Watanabe K."/>
        </authorList>
    </citation>
    <scope>NUCLEOTIDE SEQUENCE [LARGE SCALE GENOMIC DNA]</scope>
</reference>
<dbReference type="InterPro" id="IPR017970">
    <property type="entry name" value="Homeobox_CS"/>
</dbReference>
<dbReference type="Gene3D" id="1.10.10.60">
    <property type="entry name" value="Homeodomain-like"/>
    <property type="match status" value="1"/>
</dbReference>
<comment type="subcellular location">
    <subcellularLocation>
        <location evidence="1 5 6">Nucleus</location>
    </subcellularLocation>
</comment>
<dbReference type="InterPro" id="IPR001356">
    <property type="entry name" value="HD"/>
</dbReference>